<dbReference type="EMBL" id="MFJA01000011">
    <property type="protein sequence ID" value="OGG03886.1"/>
    <property type="molecule type" value="Genomic_DNA"/>
</dbReference>
<organism evidence="1 2">
    <name type="scientific">Candidatus Gottesmanbacteria bacterium RBG_16_37_8</name>
    <dbReference type="NCBI Taxonomy" id="1798371"/>
    <lineage>
        <taxon>Bacteria</taxon>
        <taxon>Candidatus Gottesmaniibacteriota</taxon>
    </lineage>
</organism>
<accession>A0A1F5YUW3</accession>
<reference evidence="1 2" key="1">
    <citation type="journal article" date="2016" name="Nat. Commun.">
        <title>Thousands of microbial genomes shed light on interconnected biogeochemical processes in an aquifer system.</title>
        <authorList>
            <person name="Anantharaman K."/>
            <person name="Brown C.T."/>
            <person name="Hug L.A."/>
            <person name="Sharon I."/>
            <person name="Castelle C.J."/>
            <person name="Probst A.J."/>
            <person name="Thomas B.C."/>
            <person name="Singh A."/>
            <person name="Wilkins M.J."/>
            <person name="Karaoz U."/>
            <person name="Brodie E.L."/>
            <person name="Williams K.H."/>
            <person name="Hubbard S.S."/>
            <person name="Banfield J.F."/>
        </authorList>
    </citation>
    <scope>NUCLEOTIDE SEQUENCE [LARGE SCALE GENOMIC DNA]</scope>
</reference>
<name>A0A1F5YUW3_9BACT</name>
<gene>
    <name evidence="1" type="ORF">A2W14_05435</name>
</gene>
<sequence>MIKINLKLLLSITPMAQETKDKIMVVLDEFDEDRKIQLETLCWETLAELIDINYKKESAKLLQEIDEGKRKYNSNDFMEIRAKIIHDISEKLHMAETKEELELVRQKLEQHSKNNIIHKKPSSL</sequence>
<dbReference type="AlphaFoldDB" id="A0A1F5YUW3"/>
<comment type="caution">
    <text evidence="1">The sequence shown here is derived from an EMBL/GenBank/DDBJ whole genome shotgun (WGS) entry which is preliminary data.</text>
</comment>
<dbReference type="STRING" id="1798371.A2W14_05435"/>
<protein>
    <submittedName>
        <fullName evidence="1">Uncharacterized protein</fullName>
    </submittedName>
</protein>
<evidence type="ECO:0000313" key="1">
    <source>
        <dbReference type="EMBL" id="OGG03886.1"/>
    </source>
</evidence>
<proteinExistence type="predicted"/>
<dbReference type="Proteomes" id="UP000176665">
    <property type="component" value="Unassembled WGS sequence"/>
</dbReference>
<evidence type="ECO:0000313" key="2">
    <source>
        <dbReference type="Proteomes" id="UP000176665"/>
    </source>
</evidence>